<evidence type="ECO:0000313" key="2">
    <source>
        <dbReference type="Proteomes" id="UP000799779"/>
    </source>
</evidence>
<organism evidence="1 2">
    <name type="scientific">Amniculicola lignicola CBS 123094</name>
    <dbReference type="NCBI Taxonomy" id="1392246"/>
    <lineage>
        <taxon>Eukaryota</taxon>
        <taxon>Fungi</taxon>
        <taxon>Dikarya</taxon>
        <taxon>Ascomycota</taxon>
        <taxon>Pezizomycotina</taxon>
        <taxon>Dothideomycetes</taxon>
        <taxon>Pleosporomycetidae</taxon>
        <taxon>Pleosporales</taxon>
        <taxon>Amniculicolaceae</taxon>
        <taxon>Amniculicola</taxon>
    </lineage>
</organism>
<dbReference type="Proteomes" id="UP000799779">
    <property type="component" value="Unassembled WGS sequence"/>
</dbReference>
<gene>
    <name evidence="1" type="ORF">P154DRAFT_574917</name>
</gene>
<evidence type="ECO:0000313" key="1">
    <source>
        <dbReference type="EMBL" id="KAF2001570.1"/>
    </source>
</evidence>
<dbReference type="EMBL" id="ML977582">
    <property type="protein sequence ID" value="KAF2001570.1"/>
    <property type="molecule type" value="Genomic_DNA"/>
</dbReference>
<sequence>MSKLVATTTEMLNSDLLRQIHMRAMLEYGKGICISLFKDPVKLKAQLAGIYDADRVQRNFNTFHGGSLKILAKAYQLHLTEDAKFRNIDEMFEAPTGDEREKNRPLLNSTFTGSPFVVQLGGLVGSAGAALFSYQAAAFATGVAVSTVGLAWGAFEQRVAALTILAWNVLFFERIFWFGTPTINQEVAAGVWIAMFRIASDVAAAVKKVLRLERGGRNWGVKLG</sequence>
<accession>A0A6A5WI48</accession>
<keyword evidence="2" id="KW-1185">Reference proteome</keyword>
<name>A0A6A5WI48_9PLEO</name>
<reference evidence="1" key="1">
    <citation type="journal article" date="2020" name="Stud. Mycol.">
        <title>101 Dothideomycetes genomes: a test case for predicting lifestyles and emergence of pathogens.</title>
        <authorList>
            <person name="Haridas S."/>
            <person name="Albert R."/>
            <person name="Binder M."/>
            <person name="Bloem J."/>
            <person name="Labutti K."/>
            <person name="Salamov A."/>
            <person name="Andreopoulos B."/>
            <person name="Baker S."/>
            <person name="Barry K."/>
            <person name="Bills G."/>
            <person name="Bluhm B."/>
            <person name="Cannon C."/>
            <person name="Castanera R."/>
            <person name="Culley D."/>
            <person name="Daum C."/>
            <person name="Ezra D."/>
            <person name="Gonzalez J."/>
            <person name="Henrissat B."/>
            <person name="Kuo A."/>
            <person name="Liang C."/>
            <person name="Lipzen A."/>
            <person name="Lutzoni F."/>
            <person name="Magnuson J."/>
            <person name="Mondo S."/>
            <person name="Nolan M."/>
            <person name="Ohm R."/>
            <person name="Pangilinan J."/>
            <person name="Park H.-J."/>
            <person name="Ramirez L."/>
            <person name="Alfaro M."/>
            <person name="Sun H."/>
            <person name="Tritt A."/>
            <person name="Yoshinaga Y."/>
            <person name="Zwiers L.-H."/>
            <person name="Turgeon B."/>
            <person name="Goodwin S."/>
            <person name="Spatafora J."/>
            <person name="Crous P."/>
            <person name="Grigoriev I."/>
        </authorList>
    </citation>
    <scope>NUCLEOTIDE SEQUENCE</scope>
    <source>
        <strain evidence="1">CBS 123094</strain>
    </source>
</reference>
<protein>
    <submittedName>
        <fullName evidence="1">Uncharacterized protein</fullName>
    </submittedName>
</protein>
<proteinExistence type="predicted"/>
<dbReference type="AlphaFoldDB" id="A0A6A5WI48"/>